<dbReference type="EMBL" id="BAABAL010000016">
    <property type="protein sequence ID" value="GAA4013543.1"/>
    <property type="molecule type" value="Genomic_DNA"/>
</dbReference>
<dbReference type="RefSeq" id="WP_344877023.1">
    <property type="nucleotide sequence ID" value="NZ_BAABAL010000016.1"/>
</dbReference>
<comment type="caution">
    <text evidence="2">The sequence shown here is derived from an EMBL/GenBank/DDBJ whole genome shotgun (WGS) entry which is preliminary data.</text>
</comment>
<feature type="domain" description="Tail specific protease" evidence="1">
    <location>
        <begin position="241"/>
        <end position="430"/>
    </location>
</feature>
<protein>
    <recommendedName>
        <fullName evidence="1">Tail specific protease domain-containing protein</fullName>
    </recommendedName>
</protein>
<proteinExistence type="predicted"/>
<dbReference type="Gene3D" id="3.30.750.44">
    <property type="match status" value="1"/>
</dbReference>
<keyword evidence="3" id="KW-1185">Reference proteome</keyword>
<dbReference type="Proteomes" id="UP001501747">
    <property type="component" value="Unassembled WGS sequence"/>
</dbReference>
<organism evidence="2 3">
    <name type="scientific">Allokutzneria multivorans</name>
    <dbReference type="NCBI Taxonomy" id="1142134"/>
    <lineage>
        <taxon>Bacteria</taxon>
        <taxon>Bacillati</taxon>
        <taxon>Actinomycetota</taxon>
        <taxon>Actinomycetes</taxon>
        <taxon>Pseudonocardiales</taxon>
        <taxon>Pseudonocardiaceae</taxon>
        <taxon>Allokutzneria</taxon>
    </lineage>
</organism>
<accession>A0ABP7SMH3</accession>
<name>A0ABP7SMH3_9PSEU</name>
<evidence type="ECO:0000313" key="2">
    <source>
        <dbReference type="EMBL" id="GAA4013543.1"/>
    </source>
</evidence>
<dbReference type="Gene3D" id="3.90.226.10">
    <property type="entry name" value="2-enoyl-CoA Hydratase, Chain A, domain 1"/>
    <property type="match status" value="1"/>
</dbReference>
<sequence>MDLVWPEGAEFDDRARLLADSLATLEHELDTPVRLVRKDPGAGARWLCRVDPEHDGPAVLRRDGDLIESVGRAHEEMWETFSLRHTWLRTGKDTYAVDAVDLEEVVQRITDEIRFSYPAMALRKIDWDKLCEHYAPKVLAAEDPFAVCQEWVAKLGDAHTAVHRSPRPVSLPYKANRRTFTDVPEGSAAWGAGVRAGWRLDAPDEEDIARRTGASPHMLPFMIGRRLLSATESREWRAFGPNGEEATWTEKPTGMPFGDVVTWREDGYLRIKQWVPNAGISEALDEVFKKDHEELTLDLRGNVGGNVVLATATRDRFLREETVLGSVRYCIDGELTDHIPMVATPSDGVRWNKRLTVLTDAMTYSASEDFLLGLQGLEHVTVIGEPSGGGSGRPRVVRLLPGWTLNVSTVLTYDRNGHCVENSGVAVNVSKQWR</sequence>
<reference evidence="3" key="1">
    <citation type="journal article" date="2019" name="Int. J. Syst. Evol. Microbiol.">
        <title>The Global Catalogue of Microorganisms (GCM) 10K type strain sequencing project: providing services to taxonomists for standard genome sequencing and annotation.</title>
        <authorList>
            <consortium name="The Broad Institute Genomics Platform"/>
            <consortium name="The Broad Institute Genome Sequencing Center for Infectious Disease"/>
            <person name="Wu L."/>
            <person name="Ma J."/>
        </authorList>
    </citation>
    <scope>NUCLEOTIDE SEQUENCE [LARGE SCALE GENOMIC DNA]</scope>
    <source>
        <strain evidence="3">JCM 17342</strain>
    </source>
</reference>
<gene>
    <name evidence="2" type="ORF">GCM10022247_40430</name>
</gene>
<dbReference type="PANTHER" id="PTHR32060">
    <property type="entry name" value="TAIL-SPECIFIC PROTEASE"/>
    <property type="match status" value="1"/>
</dbReference>
<dbReference type="CDD" id="cd06567">
    <property type="entry name" value="Peptidase_S41"/>
    <property type="match status" value="1"/>
</dbReference>
<dbReference type="InterPro" id="IPR005151">
    <property type="entry name" value="Tail-specific_protease"/>
</dbReference>
<evidence type="ECO:0000313" key="3">
    <source>
        <dbReference type="Proteomes" id="UP001501747"/>
    </source>
</evidence>
<evidence type="ECO:0000259" key="1">
    <source>
        <dbReference type="SMART" id="SM00245"/>
    </source>
</evidence>
<dbReference type="PANTHER" id="PTHR32060:SF22">
    <property type="entry name" value="CARBOXYL-TERMINAL-PROCESSING PEPTIDASE 3, CHLOROPLASTIC"/>
    <property type="match status" value="1"/>
</dbReference>
<dbReference type="SUPFAM" id="SSF52096">
    <property type="entry name" value="ClpP/crotonase"/>
    <property type="match status" value="1"/>
</dbReference>
<dbReference type="Pfam" id="PF03572">
    <property type="entry name" value="Peptidase_S41"/>
    <property type="match status" value="1"/>
</dbReference>
<dbReference type="SMART" id="SM00245">
    <property type="entry name" value="TSPc"/>
    <property type="match status" value="1"/>
</dbReference>
<dbReference type="InterPro" id="IPR029045">
    <property type="entry name" value="ClpP/crotonase-like_dom_sf"/>
</dbReference>